<dbReference type="InterPro" id="IPR027417">
    <property type="entry name" value="P-loop_NTPase"/>
</dbReference>
<gene>
    <name evidence="5" type="ORF">BECKFM1743A_GA0114220_1000310</name>
    <name evidence="7" type="ORF">BECKFM1743B_GA0114221_1000310</name>
    <name evidence="6" type="ORF">BECKFM1743C_GA0114222_1000310</name>
</gene>
<feature type="region of interest" description="Disordered" evidence="2">
    <location>
        <begin position="109"/>
        <end position="130"/>
    </location>
</feature>
<accession>A0A450VLM2</accession>
<proteinExistence type="predicted"/>
<dbReference type="Pfam" id="PF06056">
    <property type="entry name" value="Terminase_5"/>
    <property type="match status" value="1"/>
</dbReference>
<feature type="domain" description="Terminase ATPase subunit N-terminal" evidence="3">
    <location>
        <begin position="8"/>
        <end position="65"/>
    </location>
</feature>
<evidence type="ECO:0000256" key="2">
    <source>
        <dbReference type="SAM" id="MobiDB-lite"/>
    </source>
</evidence>
<evidence type="ECO:0000313" key="6">
    <source>
        <dbReference type="EMBL" id="VFJ43622.1"/>
    </source>
</evidence>
<dbReference type="EMBL" id="CAADEZ010000003">
    <property type="protein sequence ID" value="VFJ42954.1"/>
    <property type="molecule type" value="Genomic_DNA"/>
</dbReference>
<dbReference type="Pfam" id="PF17289">
    <property type="entry name" value="Terminase_6C"/>
    <property type="match status" value="1"/>
</dbReference>
<organism evidence="7">
    <name type="scientific">Candidatus Kentrum sp. FM</name>
    <dbReference type="NCBI Taxonomy" id="2126340"/>
    <lineage>
        <taxon>Bacteria</taxon>
        <taxon>Pseudomonadati</taxon>
        <taxon>Pseudomonadota</taxon>
        <taxon>Gammaproteobacteria</taxon>
        <taxon>Candidatus Kentrum</taxon>
    </lineage>
</organism>
<evidence type="ECO:0000313" key="7">
    <source>
        <dbReference type="EMBL" id="VFK05641.1"/>
    </source>
</evidence>
<reference evidence="7" key="1">
    <citation type="submission" date="2019-02" db="EMBL/GenBank/DDBJ databases">
        <authorList>
            <person name="Gruber-Vodicka R. H."/>
            <person name="Seah K. B. B."/>
        </authorList>
    </citation>
    <scope>NUCLEOTIDE SEQUENCE</scope>
    <source>
        <strain evidence="5">BECK_BZ163</strain>
        <strain evidence="7">BECK_BZ164</strain>
        <strain evidence="6">BECK_BZ165</strain>
    </source>
</reference>
<dbReference type="Gene3D" id="3.30.420.240">
    <property type="match status" value="1"/>
</dbReference>
<evidence type="ECO:0000313" key="5">
    <source>
        <dbReference type="EMBL" id="VFJ42954.1"/>
    </source>
</evidence>
<evidence type="ECO:0000259" key="3">
    <source>
        <dbReference type="Pfam" id="PF06056"/>
    </source>
</evidence>
<evidence type="ECO:0000259" key="4">
    <source>
        <dbReference type="Pfam" id="PF17289"/>
    </source>
</evidence>
<keyword evidence="1" id="KW-1188">Viral release from host cell</keyword>
<evidence type="ECO:0000256" key="1">
    <source>
        <dbReference type="ARBA" id="ARBA00022612"/>
    </source>
</evidence>
<dbReference type="EMBL" id="CAADFL010000003">
    <property type="protein sequence ID" value="VFK05641.1"/>
    <property type="molecule type" value="Genomic_DNA"/>
</dbReference>
<feature type="domain" description="Terminase large subunit gp17-like C-terminal" evidence="4">
    <location>
        <begin position="421"/>
        <end position="579"/>
    </location>
</feature>
<dbReference type="InterPro" id="IPR035421">
    <property type="entry name" value="Terminase_6C"/>
</dbReference>
<sequence>MAAHYGPDKRAAARALYLQGIKIPDIRRALEIGTERVIQQWRKKEGWDDLLAPVRVEEAIAARVIRLTDKEEKTGADLSELDRLAGLLARFEIDKAKADKIRAEADSIRAGGDGAGRGRPPNKTRREQKGTGIDISDIGAEKLEAFAQEHLYPYQLEWRKRGKDPATRRNRFILKSRQIGATYYFAFEALEDAILTGENQIFLSASRPQAEIFRAYIIAFAHEIGQITLRGNPIKLSNGAMLIFVSTNASTAQGYSGNLYCDEVFWWPGDFENLYKSATGMASRKKFRRTFISTPSVKTHGAYSRWSGREYNRNRPEKDRRELDLSHEALKAGQLGPDRIWRQIVTLEDAQEQGNDEFDTQELRDEYGKESYNNLFSCVFLDETQSIFKLAELLVCTRDSTGWTHIRLNTERPLGNRPVAIGFDPSRSRDPSCVALLETPLTPQGPWRFFDSLKLHGQRFINQALEIAQLYERYNIIHCGVDVTGLGVGVYEELEKKHLAHLVPIHYSNEIKNMIVINMMGIIERQRFEYPDDRTDVTQSFLMVHRQSTQGGAITYAANRTAETGHADLFWAIAHGAIMEKLNAGGSGEDSGMTLASC</sequence>
<dbReference type="AlphaFoldDB" id="A0A450VLM2"/>
<protein>
    <submittedName>
        <fullName evidence="7">Uncharacterized protein YjcR</fullName>
    </submittedName>
</protein>
<name>A0A450VLM2_9GAMM</name>
<dbReference type="Gene3D" id="3.40.50.300">
    <property type="entry name" value="P-loop containing nucleotide triphosphate hydrolases"/>
    <property type="match status" value="1"/>
</dbReference>
<dbReference type="InterPro" id="IPR010332">
    <property type="entry name" value="ATPase_terminase-su_N"/>
</dbReference>
<dbReference type="Pfam" id="PF03237">
    <property type="entry name" value="Terminase_6N"/>
    <property type="match status" value="1"/>
</dbReference>
<dbReference type="EMBL" id="CAADFA010000003">
    <property type="protein sequence ID" value="VFJ43622.1"/>
    <property type="molecule type" value="Genomic_DNA"/>
</dbReference>